<dbReference type="PANTHER" id="PTHR42345:SF1">
    <property type="entry name" value="VTC DOMAIN-CONTAINING PROTEIN"/>
    <property type="match status" value="1"/>
</dbReference>
<keyword evidence="3" id="KW-1185">Reference proteome</keyword>
<dbReference type="PANTHER" id="PTHR42345">
    <property type="entry name" value="TPR_REGION DOMAIN-CONTAINING PROTEIN"/>
    <property type="match status" value="1"/>
</dbReference>
<evidence type="ECO:0000313" key="2">
    <source>
        <dbReference type="EMBL" id="KAF2421187.1"/>
    </source>
</evidence>
<gene>
    <name evidence="2" type="ORF">EJ08DRAFT_672978</name>
</gene>
<dbReference type="AlphaFoldDB" id="A0A9P4TU68"/>
<name>A0A9P4TU68_9PEZI</name>
<organism evidence="2 3">
    <name type="scientific">Tothia fuscella</name>
    <dbReference type="NCBI Taxonomy" id="1048955"/>
    <lineage>
        <taxon>Eukaryota</taxon>
        <taxon>Fungi</taxon>
        <taxon>Dikarya</taxon>
        <taxon>Ascomycota</taxon>
        <taxon>Pezizomycotina</taxon>
        <taxon>Dothideomycetes</taxon>
        <taxon>Pleosporomycetidae</taxon>
        <taxon>Venturiales</taxon>
        <taxon>Cylindrosympodiaceae</taxon>
        <taxon>Tothia</taxon>
    </lineage>
</organism>
<sequence length="703" mass="79392">MAVTKAVLGIHVFGSSTLHPGRPLTITQRRSSHDKGSPRIMSRRSRFWPPEGYGKRATLGQREAEDLICKGASTFTGFREEVTHAPGHYKLFAIMESESSDRTDKATFQDAAFEDISLTVMTGIGESSMPWVSLDQPCMRYAFGRSPGTTTLTFYIGKSGSLAPTVHYGSKAKPRKMKLIAILERLRDLYICGLQEDNFEWQYRYLYDKLIEDPEANTNPHYDRAMQMADLLTVLSNPDWVDFSLPRNHVVAKYFDSADEKIKRRFFHQLLLAIELHLRIHAPDHGENAKRKLLSQLPPKVAWDLALAERWLANMSISRVELSPTQSTFTFDLLRKKRQKEALRSFASLLKWPNMEELDYILEEKDSKEKNIEDRSADTMSWFTGVILPGPTLPWLLMNTLIDCDRDTGEELKYLTHIHPNSGFQYRANTYWSSQCIVGKVLGAGRGVKQVAGWIGPCHYTPELERTQCVLIRQLDPLEQKLTTKDIDRVASRTSPLGPEAEEYPLHDYEILIPNRHPEEDIIRIEKLSFNHVGTDRAGVAPTTGRGARTFDAAIVFAFASAGTSLPIKLRYNVDFIYAFPCEGGPHALYRDYKYRVVKVDQGLADLHNWGQHNRISRPAQSSRSRAGRREIEEVLVIEAFGVSDNEVFARAWCAHWGVSAVVANVGDTCVGCAVREAWAGMVSVVILTEGGLEREGDLGIEI</sequence>
<reference evidence="2" key="1">
    <citation type="journal article" date="2020" name="Stud. Mycol.">
        <title>101 Dothideomycetes genomes: a test case for predicting lifestyles and emergence of pathogens.</title>
        <authorList>
            <person name="Haridas S."/>
            <person name="Albert R."/>
            <person name="Binder M."/>
            <person name="Bloem J."/>
            <person name="Labutti K."/>
            <person name="Salamov A."/>
            <person name="Andreopoulos B."/>
            <person name="Baker S."/>
            <person name="Barry K."/>
            <person name="Bills G."/>
            <person name="Bluhm B."/>
            <person name="Cannon C."/>
            <person name="Castanera R."/>
            <person name="Culley D."/>
            <person name="Daum C."/>
            <person name="Ezra D."/>
            <person name="Gonzalez J."/>
            <person name="Henrissat B."/>
            <person name="Kuo A."/>
            <person name="Liang C."/>
            <person name="Lipzen A."/>
            <person name="Lutzoni F."/>
            <person name="Magnuson J."/>
            <person name="Mondo S."/>
            <person name="Nolan M."/>
            <person name="Ohm R."/>
            <person name="Pangilinan J."/>
            <person name="Park H.-J."/>
            <person name="Ramirez L."/>
            <person name="Alfaro M."/>
            <person name="Sun H."/>
            <person name="Tritt A."/>
            <person name="Yoshinaga Y."/>
            <person name="Zwiers L.-H."/>
            <person name="Turgeon B."/>
            <person name="Goodwin S."/>
            <person name="Spatafora J."/>
            <person name="Crous P."/>
            <person name="Grigoriev I."/>
        </authorList>
    </citation>
    <scope>NUCLEOTIDE SEQUENCE</scope>
    <source>
        <strain evidence="2">CBS 130266</strain>
    </source>
</reference>
<dbReference type="Proteomes" id="UP000800235">
    <property type="component" value="Unassembled WGS sequence"/>
</dbReference>
<accession>A0A9P4TU68</accession>
<proteinExistence type="predicted"/>
<dbReference type="EMBL" id="MU007100">
    <property type="protein sequence ID" value="KAF2421187.1"/>
    <property type="molecule type" value="Genomic_DNA"/>
</dbReference>
<protein>
    <submittedName>
        <fullName evidence="2">Uncharacterized protein</fullName>
    </submittedName>
</protein>
<feature type="region of interest" description="Disordered" evidence="1">
    <location>
        <begin position="21"/>
        <end position="46"/>
    </location>
</feature>
<dbReference type="OrthoDB" id="6493944at2759"/>
<evidence type="ECO:0000313" key="3">
    <source>
        <dbReference type="Proteomes" id="UP000800235"/>
    </source>
</evidence>
<comment type="caution">
    <text evidence="2">The sequence shown here is derived from an EMBL/GenBank/DDBJ whole genome shotgun (WGS) entry which is preliminary data.</text>
</comment>
<evidence type="ECO:0000256" key="1">
    <source>
        <dbReference type="SAM" id="MobiDB-lite"/>
    </source>
</evidence>